<comment type="caution">
    <text evidence="1">The sequence shown here is derived from an EMBL/GenBank/DDBJ whole genome shotgun (WGS) entry which is preliminary data.</text>
</comment>
<accession>Q4THK3</accession>
<dbReference type="EMBL" id="CAAE01002885">
    <property type="protein sequence ID" value="CAF87629.1"/>
    <property type="molecule type" value="Genomic_DNA"/>
</dbReference>
<evidence type="ECO:0000313" key="2">
    <source>
        <dbReference type="EMBL" id="CAG07647.1"/>
    </source>
</evidence>
<dbReference type="OrthoDB" id="8894076at2759"/>
<dbReference type="KEGG" id="tng:GSTEN00000520G001"/>
<name>Q4THK3_TETNG</name>
<reference evidence="1" key="1">
    <citation type="journal article" date="2004" name="Nature">
        <title>Genome duplication in the teleost fish Tetraodon nigroviridis reveals the early vertebrate proto-karyotype.</title>
        <authorList>
            <person name="Jaillon O."/>
            <person name="Aury J.-M."/>
            <person name="Brunet F."/>
            <person name="Petit J.-L."/>
            <person name="Stange-Thomann N."/>
            <person name="Mauceli E."/>
            <person name="Bouneau L."/>
            <person name="Fischer C."/>
            <person name="Ozouf-Costaz C."/>
            <person name="Bernot A."/>
            <person name="Nicaud S."/>
            <person name="Jaffe D."/>
            <person name="Fisher S."/>
            <person name="Lutfalla G."/>
            <person name="Dossat C."/>
            <person name="Segurens B."/>
            <person name="Dasilva C."/>
            <person name="Salanoubat M."/>
            <person name="Levy M."/>
            <person name="Boudet N."/>
            <person name="Castellano S."/>
            <person name="Anthouard V."/>
            <person name="Jubin C."/>
            <person name="Castelli V."/>
            <person name="Katinka M."/>
            <person name="Vacherie B."/>
            <person name="Biemont C."/>
            <person name="Skalli Z."/>
            <person name="Cattolico L."/>
            <person name="Poulain J."/>
            <person name="De Berardinis V."/>
            <person name="Cruaud C."/>
            <person name="Duprat S."/>
            <person name="Brottier P."/>
            <person name="Coutanceau J.-P."/>
            <person name="Gouzy J."/>
            <person name="Parra G."/>
            <person name="Lardier G."/>
            <person name="Chapple C."/>
            <person name="McKernan K.J."/>
            <person name="McEwan P."/>
            <person name="Bosak S."/>
            <person name="Kellis M."/>
            <person name="Volff J.-N."/>
            <person name="Guigo R."/>
            <person name="Zody M.C."/>
            <person name="Mesirov J."/>
            <person name="Lindblad-Toh K."/>
            <person name="Birren B."/>
            <person name="Nusbaum C."/>
            <person name="Kahn D."/>
            <person name="Robinson-Rechavi M."/>
            <person name="Laudet V."/>
            <person name="Schachter V."/>
            <person name="Quetier F."/>
            <person name="Saurin W."/>
            <person name="Scarpelli C."/>
            <person name="Wincker P."/>
            <person name="Lander E.S."/>
            <person name="Weissenbach J."/>
            <person name="Roest Crollius H."/>
        </authorList>
    </citation>
    <scope>NUCLEOTIDE SEQUENCE [LARGE SCALE GENOMIC DNA]</scope>
</reference>
<evidence type="ECO:0000313" key="1">
    <source>
        <dbReference type="EMBL" id="CAF87629.1"/>
    </source>
</evidence>
<gene>
    <name evidence="1" type="ORF">GSTENG00000520001</name>
    <name evidence="2" type="ORF">GSTENG00028383001</name>
</gene>
<dbReference type="KEGG" id="tng:GSTEN00028383G001"/>
<reference evidence="1" key="2">
    <citation type="submission" date="2004-02" db="EMBL/GenBank/DDBJ databases">
        <authorList>
            <consortium name="Genoscope"/>
            <consortium name="Whitehead Institute Centre for Genome Research"/>
        </authorList>
    </citation>
    <scope>NUCLEOTIDE SEQUENCE</scope>
</reference>
<protein>
    <submittedName>
        <fullName evidence="1">(spotted green pufferfish) hypothetical protein</fullName>
    </submittedName>
</protein>
<proteinExistence type="predicted"/>
<sequence>MASDRGVPGAGLYGDLPPSYTLSQPPVNPELLRRINYCHAAFALKQISKVTRRANLYYYD</sequence>
<dbReference type="AlphaFoldDB" id="Q4THK3"/>
<dbReference type="EMBL" id="CAAE01014992">
    <property type="protein sequence ID" value="CAG07647.1"/>
    <property type="molecule type" value="Genomic_DNA"/>
</dbReference>
<organism evidence="1">
    <name type="scientific">Tetraodon nigroviridis</name>
    <name type="common">Spotted green pufferfish</name>
    <name type="synonym">Chelonodon nigroviridis</name>
    <dbReference type="NCBI Taxonomy" id="99883"/>
    <lineage>
        <taxon>Eukaryota</taxon>
        <taxon>Metazoa</taxon>
        <taxon>Chordata</taxon>
        <taxon>Craniata</taxon>
        <taxon>Vertebrata</taxon>
        <taxon>Euteleostomi</taxon>
        <taxon>Actinopterygii</taxon>
        <taxon>Neopterygii</taxon>
        <taxon>Teleostei</taxon>
        <taxon>Neoteleostei</taxon>
        <taxon>Acanthomorphata</taxon>
        <taxon>Eupercaria</taxon>
        <taxon>Tetraodontiformes</taxon>
        <taxon>Tetradontoidea</taxon>
        <taxon>Tetraodontidae</taxon>
        <taxon>Tetraodon</taxon>
    </lineage>
</organism>